<evidence type="ECO:0000313" key="1">
    <source>
        <dbReference type="EMBL" id="AFX98236.1"/>
    </source>
</evidence>
<gene>
    <name evidence="1" type="ORF">A1OE_21</name>
</gene>
<reference evidence="1 2" key="1">
    <citation type="journal article" date="2012" name="Proc. Natl. Acad. Sci. U.S.A.">
        <title>Genome streamlining and chemical defense in a coral reef symbiosis.</title>
        <authorList>
            <person name="Kwan J.C."/>
            <person name="Donia M.S."/>
            <person name="Han A.W."/>
            <person name="Hirose E."/>
            <person name="Haygood M.G."/>
            <person name="Schmidt E.W."/>
        </authorList>
    </citation>
    <scope>NUCLEOTIDE SEQUENCE [LARGE SCALE GENOMIC DNA]</scope>
    <source>
        <strain evidence="1 2">L2</strain>
    </source>
</reference>
<dbReference type="Proteomes" id="UP000010077">
    <property type="component" value="Chromosome"/>
</dbReference>
<dbReference type="KEGG" id="thal:A1OE_21"/>
<keyword evidence="2" id="KW-1185">Reference proteome</keyword>
<dbReference type="AlphaFoldDB" id="K7ZC26"/>
<dbReference type="EMBL" id="CP003539">
    <property type="protein sequence ID" value="AFX98236.1"/>
    <property type="molecule type" value="Genomic_DNA"/>
</dbReference>
<evidence type="ECO:0000313" key="2">
    <source>
        <dbReference type="Proteomes" id="UP000010077"/>
    </source>
</evidence>
<organism evidence="1 2">
    <name type="scientific">Candidatus Endolissoclinum faulkneri L2</name>
    <dbReference type="NCBI Taxonomy" id="1193729"/>
    <lineage>
        <taxon>Bacteria</taxon>
        <taxon>Pseudomonadati</taxon>
        <taxon>Pseudomonadota</taxon>
        <taxon>Alphaproteobacteria</taxon>
        <taxon>Rhodospirillales</taxon>
        <taxon>Rhodospirillaceae</taxon>
        <taxon>Candidatus Endolissoclinum</taxon>
    </lineage>
</organism>
<proteinExistence type="predicted"/>
<accession>K7ZC26</accession>
<sequence length="44" mass="5430">MNFIQLAFNKTLSFVKKLQFFFKKFFNYALLYERKQKTTSRILS</sequence>
<protein>
    <submittedName>
        <fullName evidence="1">Uncharacterized protein</fullName>
    </submittedName>
</protein>
<dbReference type="HOGENOM" id="CLU_3213789_0_0_5"/>
<name>K7ZC26_9PROT</name>